<dbReference type="Proteomes" id="UP001169990">
    <property type="component" value="Unassembled WGS sequence"/>
</dbReference>
<evidence type="ECO:0000313" key="2">
    <source>
        <dbReference type="Proteomes" id="UP001169990"/>
    </source>
</evidence>
<name>A0AAW7LLV7_BIFBR</name>
<organism evidence="1 2">
    <name type="scientific">Bifidobacterium breve</name>
    <dbReference type="NCBI Taxonomy" id="1685"/>
    <lineage>
        <taxon>Bacteria</taxon>
        <taxon>Bacillati</taxon>
        <taxon>Actinomycetota</taxon>
        <taxon>Actinomycetes</taxon>
        <taxon>Bifidobacteriales</taxon>
        <taxon>Bifidobacteriaceae</taxon>
        <taxon>Bifidobacterium</taxon>
    </lineage>
</organism>
<protein>
    <recommendedName>
        <fullName evidence="3">Ferredoxin</fullName>
    </recommendedName>
</protein>
<reference evidence="1" key="2">
    <citation type="journal article" date="2022" name="3 Biotech.">
        <title>Isomaltooligosaccharides utilization and genomic characterization of human infant anti-inflammatory Bifidobacterium longum and Bifidobacterium breve strains.</title>
        <authorList>
            <person name="Sharma S."/>
            <person name="Singh S."/>
            <person name="Chaudhary V."/>
            <person name="Mantri S."/>
            <person name="Chander A."/>
            <person name="Maurya R."/>
            <person name="Rajarammohan S."/>
            <person name="Singh R.P."/>
            <person name="Rishi P."/>
            <person name="Bishnoi M."/>
            <person name="Bhadada S.K."/>
            <person name="Kondepudi K.K."/>
        </authorList>
    </citation>
    <scope>NUCLEOTIDE SEQUENCE</scope>
    <source>
        <strain evidence="1">Bif11</strain>
    </source>
</reference>
<dbReference type="EMBL" id="QELD01000023">
    <property type="protein sequence ID" value="MDN4188657.1"/>
    <property type="molecule type" value="Genomic_DNA"/>
</dbReference>
<gene>
    <name evidence="1" type="ORF">DC496_10125</name>
</gene>
<reference evidence="1" key="1">
    <citation type="submission" date="2018-05" db="EMBL/GenBank/DDBJ databases">
        <authorList>
            <person name="Kondepudi K.K."/>
            <person name="Singh S."/>
            <person name="Chaudhry V."/>
            <person name="Mantri S."/>
            <person name="Bhadada S."/>
            <person name="Bishnoi M."/>
            <person name="Kaur J."/>
            <person name="Sharma S."/>
            <person name="Bhatia R."/>
        </authorList>
    </citation>
    <scope>NUCLEOTIDE SEQUENCE</scope>
    <source>
        <strain evidence="1">Bif11</strain>
    </source>
</reference>
<accession>A0AAW7LLV7</accession>
<evidence type="ECO:0008006" key="3">
    <source>
        <dbReference type="Google" id="ProtNLM"/>
    </source>
</evidence>
<sequence>MTCPPSPSAYQRPTATSLSNTTALSVWSQYCSHSASCGSCVIEIFSPANFGPAAHTSTAMVSPISSAESASTVVGACNRCGLRCSLCWV</sequence>
<dbReference type="AlphaFoldDB" id="A0AAW7LLV7"/>
<evidence type="ECO:0000313" key="1">
    <source>
        <dbReference type="EMBL" id="MDN4188657.1"/>
    </source>
</evidence>
<proteinExistence type="predicted"/>
<comment type="caution">
    <text evidence="1">The sequence shown here is derived from an EMBL/GenBank/DDBJ whole genome shotgun (WGS) entry which is preliminary data.</text>
</comment>